<gene>
    <name evidence="5" type="primary">fcl</name>
    <name evidence="7" type="ORF">HY768_08975</name>
</gene>
<evidence type="ECO:0000256" key="4">
    <source>
        <dbReference type="ARBA" id="ARBA00023235"/>
    </source>
</evidence>
<keyword evidence="5" id="KW-0511">Multifunctional enzyme</keyword>
<keyword evidence="4 5" id="KW-0413">Isomerase</keyword>
<evidence type="ECO:0000256" key="2">
    <source>
        <dbReference type="ARBA" id="ARBA00022857"/>
    </source>
</evidence>
<feature type="binding site" evidence="5">
    <location>
        <position position="205"/>
    </location>
    <ligand>
        <name>substrate</name>
    </ligand>
</feature>
<feature type="site" description="Important for catalytic activity" evidence="5">
    <location>
        <position position="110"/>
    </location>
</feature>
<reference evidence="7" key="1">
    <citation type="submission" date="2020-07" db="EMBL/GenBank/DDBJ databases">
        <title>Huge and variable diversity of episymbiotic CPR bacteria and DPANN archaea in groundwater ecosystems.</title>
        <authorList>
            <person name="He C.Y."/>
            <person name="Keren R."/>
            <person name="Whittaker M."/>
            <person name="Farag I.F."/>
            <person name="Doudna J."/>
            <person name="Cate J.H.D."/>
            <person name="Banfield J.F."/>
        </authorList>
    </citation>
    <scope>NUCLEOTIDE SEQUENCE</scope>
    <source>
        <strain evidence="7">NC_groundwater_1520_Pr4_B-0.1um_53_5</strain>
    </source>
</reference>
<comment type="similarity">
    <text evidence="1 5">Belongs to the NAD(P)-dependent epimerase/dehydratase family. Fucose synthase subfamily.</text>
</comment>
<feature type="binding site" evidence="5">
    <location>
        <position position="182"/>
    </location>
    <ligand>
        <name>NADP(+)</name>
        <dbReference type="ChEBI" id="CHEBI:58349"/>
    </ligand>
</feature>
<dbReference type="GO" id="GO:0050577">
    <property type="term" value="F:GDP-L-fucose synthase activity"/>
    <property type="evidence" value="ECO:0007669"/>
    <property type="project" value="UniProtKB-UniRule"/>
</dbReference>
<evidence type="ECO:0000259" key="6">
    <source>
        <dbReference type="Pfam" id="PF01370"/>
    </source>
</evidence>
<comment type="caution">
    <text evidence="5">Lacks conserved residue(s) required for the propagation of feature annotation.</text>
</comment>
<feature type="domain" description="NAD-dependent epimerase/dehydratase" evidence="6">
    <location>
        <begin position="9"/>
        <end position="240"/>
    </location>
</feature>
<comment type="catalytic activity">
    <reaction evidence="5">
        <text>GDP-beta-L-fucose + NADP(+) = GDP-4-dehydro-alpha-D-rhamnose + NADPH + H(+)</text>
        <dbReference type="Rhea" id="RHEA:18885"/>
        <dbReference type="ChEBI" id="CHEBI:15378"/>
        <dbReference type="ChEBI" id="CHEBI:57273"/>
        <dbReference type="ChEBI" id="CHEBI:57783"/>
        <dbReference type="ChEBI" id="CHEBI:57964"/>
        <dbReference type="ChEBI" id="CHEBI:58349"/>
        <dbReference type="EC" id="1.1.1.271"/>
    </reaction>
</comment>
<dbReference type="GO" id="GO:0042351">
    <property type="term" value="P:'de novo' GDP-L-fucose biosynthetic process"/>
    <property type="evidence" value="ECO:0007669"/>
    <property type="project" value="UniProtKB-UniRule"/>
</dbReference>
<dbReference type="CDD" id="cd05239">
    <property type="entry name" value="GDP_FS_SDR_e"/>
    <property type="match status" value="1"/>
</dbReference>
<dbReference type="Pfam" id="PF01370">
    <property type="entry name" value="Epimerase"/>
    <property type="match status" value="1"/>
</dbReference>
<dbReference type="AlphaFoldDB" id="A0A933IA73"/>
<keyword evidence="2 5" id="KW-0521">NADP</keyword>
<dbReference type="GO" id="GO:0016853">
    <property type="term" value="F:isomerase activity"/>
    <property type="evidence" value="ECO:0007669"/>
    <property type="project" value="UniProtKB-KW"/>
</dbReference>
<organism evidence="7 8">
    <name type="scientific">candidate division TA06 bacterium</name>
    <dbReference type="NCBI Taxonomy" id="2250710"/>
    <lineage>
        <taxon>Bacteria</taxon>
        <taxon>Bacteria division TA06</taxon>
    </lineage>
</organism>
<dbReference type="GO" id="GO:0070401">
    <property type="term" value="F:NADP+ binding"/>
    <property type="evidence" value="ECO:0007669"/>
    <property type="project" value="UniProtKB-UniRule"/>
</dbReference>
<dbReference type="Gene3D" id="3.40.50.720">
    <property type="entry name" value="NAD(P)-binding Rossmann-like Domain"/>
    <property type="match status" value="1"/>
</dbReference>
<dbReference type="Gene3D" id="3.90.25.10">
    <property type="entry name" value="UDP-galactose 4-epimerase, domain 1"/>
    <property type="match status" value="1"/>
</dbReference>
<evidence type="ECO:0000256" key="1">
    <source>
        <dbReference type="ARBA" id="ARBA00005959"/>
    </source>
</evidence>
<feature type="binding site" evidence="5">
    <location>
        <position position="143"/>
    </location>
    <ligand>
        <name>NADP(+)</name>
        <dbReference type="ChEBI" id="CHEBI:58349"/>
    </ligand>
</feature>
<feature type="binding site" evidence="5">
    <location>
        <begin position="166"/>
        <end position="169"/>
    </location>
    <ligand>
        <name>NADP(+)</name>
        <dbReference type="ChEBI" id="CHEBI:58349"/>
    </ligand>
</feature>
<dbReference type="InterPro" id="IPR028614">
    <property type="entry name" value="GDP_fucose/colitose_synth"/>
</dbReference>
<dbReference type="PANTHER" id="PTHR43238">
    <property type="entry name" value="GDP-L-FUCOSE SYNTHASE"/>
    <property type="match status" value="1"/>
</dbReference>
<dbReference type="EMBL" id="JACQXR010000118">
    <property type="protein sequence ID" value="MBI4727331.1"/>
    <property type="molecule type" value="Genomic_DNA"/>
</dbReference>
<accession>A0A933IA73</accession>
<dbReference type="Proteomes" id="UP000736328">
    <property type="component" value="Unassembled WGS sequence"/>
</dbReference>
<dbReference type="PANTHER" id="PTHR43238:SF1">
    <property type="entry name" value="GDP-L-FUCOSE SYNTHASE"/>
    <property type="match status" value="1"/>
</dbReference>
<feature type="site" description="Important for catalytic activity" evidence="5">
    <location>
        <position position="112"/>
    </location>
</feature>
<dbReference type="HAMAP" id="MF_00956">
    <property type="entry name" value="GDP_fucose_synth"/>
    <property type="match status" value="1"/>
</dbReference>
<evidence type="ECO:0000256" key="5">
    <source>
        <dbReference type="HAMAP-Rule" id="MF_00956"/>
    </source>
</evidence>
<feature type="active site" description="Proton donor/acceptor" evidence="5">
    <location>
        <position position="139"/>
    </location>
</feature>
<keyword evidence="3 5" id="KW-0560">Oxidoreductase</keyword>
<dbReference type="InterPro" id="IPR001509">
    <property type="entry name" value="Epimerase_deHydtase"/>
</dbReference>
<comment type="caution">
    <text evidence="7">The sequence shown here is derived from an EMBL/GenBank/DDBJ whole genome shotgun (WGS) entry which is preliminary data.</text>
</comment>
<dbReference type="EC" id="1.1.1.271" evidence="5"/>
<proteinExistence type="inferred from homology"/>
<dbReference type="InterPro" id="IPR036291">
    <property type="entry name" value="NAD(P)-bd_dom_sf"/>
</dbReference>
<evidence type="ECO:0000256" key="3">
    <source>
        <dbReference type="ARBA" id="ARBA00023002"/>
    </source>
</evidence>
<evidence type="ECO:0000313" key="8">
    <source>
        <dbReference type="Proteomes" id="UP000736328"/>
    </source>
</evidence>
<dbReference type="SUPFAM" id="SSF51735">
    <property type="entry name" value="NAD(P)-binding Rossmann-fold domains"/>
    <property type="match status" value="1"/>
</dbReference>
<name>A0A933IA73_UNCT6</name>
<feature type="binding site" evidence="5">
    <location>
        <position position="272"/>
    </location>
    <ligand>
        <name>substrate</name>
    </ligand>
</feature>
<sequence>MGWWTDKKVVVTGGNGFLGSFLVNELRERGGRDIFVPDIADYDLVQLDAVKRLYRDAKPDIVIHLAAKVGGIGANREKPGEFFYDNLIMGVQLMETGRQAGLKKFVALGTICCYPKFAAVPFKEDDVWDGYPEETNAPYGLAKKMMLVQSQSYRQQYGFNSIFLMPVNLYGPRDNFDPGSSHVIPALIKKIHDAQTADQKEIIVWGTGKATREFLYVEDAARAMALASEKYEKSDPVNIGAGFEISIRDLVELIARLMNYTGKIVWDATKPDGQPRRMLDTSRAEREFGFKSTTTFEEGLRKTIGWYVRQREQGLPQ</sequence>
<feature type="binding site" evidence="5">
    <location>
        <begin position="13"/>
        <end position="19"/>
    </location>
    <ligand>
        <name>NADP(+)</name>
        <dbReference type="ChEBI" id="CHEBI:58349"/>
    </ligand>
</feature>
<comment type="pathway">
    <text evidence="5">Nucleotide-sugar biosynthesis; GDP-L-fucose biosynthesis via de novo pathway; GDP-L-fucose from GDP-alpha-D-mannose: step 2/2.</text>
</comment>
<feature type="binding site" evidence="5">
    <location>
        <position position="212"/>
    </location>
    <ligand>
        <name>substrate</name>
    </ligand>
</feature>
<evidence type="ECO:0000313" key="7">
    <source>
        <dbReference type="EMBL" id="MBI4727331.1"/>
    </source>
</evidence>
<comment type="function">
    <text evidence="5">Catalyzes the two-step NADP-dependent conversion of GDP-4-dehydro-6-deoxy-D-mannose to GDP-fucose, involving an epimerase and a reductase reaction.</text>
</comment>
<feature type="binding site" evidence="5">
    <location>
        <position position="190"/>
    </location>
    <ligand>
        <name>substrate</name>
    </ligand>
</feature>
<protein>
    <recommendedName>
        <fullName evidence="5">GDP-L-fucose synthase</fullName>
        <ecNumber evidence="5">1.1.1.271</ecNumber>
    </recommendedName>
    <alternativeName>
        <fullName evidence="5">GDP-4-keto-6-deoxy-D-mannose-3,5-epimerase-4-reductase</fullName>
    </alternativeName>
</protein>